<dbReference type="GO" id="GO:0003677">
    <property type="term" value="F:DNA binding"/>
    <property type="evidence" value="ECO:0007669"/>
    <property type="project" value="UniProtKB-KW"/>
</dbReference>
<dbReference type="SMART" id="SM00530">
    <property type="entry name" value="HTH_XRE"/>
    <property type="match status" value="1"/>
</dbReference>
<dbReference type="Pfam" id="PF01381">
    <property type="entry name" value="HTH_3"/>
    <property type="match status" value="1"/>
</dbReference>
<keyword evidence="4" id="KW-1185">Reference proteome</keyword>
<sequence length="95" mass="10711">MLNQALKLTRQFHRMSQAALAEKLSISKSYLSELESGKKIPTIDILERYSATFKVPTSSFLIFSENIATGETAFKPAKKALRIMEWIAESADEEN</sequence>
<dbReference type="InterPro" id="IPR010982">
    <property type="entry name" value="Lambda_DNA-bd_dom_sf"/>
</dbReference>
<gene>
    <name evidence="3" type="ordered locus">Alvin_2782</name>
</gene>
<proteinExistence type="predicted"/>
<dbReference type="PANTHER" id="PTHR46558:SF4">
    <property type="entry name" value="DNA-BIDING PHAGE PROTEIN"/>
    <property type="match status" value="1"/>
</dbReference>
<accession>D3RQK7</accession>
<keyword evidence="1" id="KW-0238">DNA-binding</keyword>
<dbReference type="OrthoDB" id="5772764at2"/>
<dbReference type="HOGENOM" id="CLU_066192_17_14_6"/>
<dbReference type="Proteomes" id="UP000001441">
    <property type="component" value="Chromosome"/>
</dbReference>
<evidence type="ECO:0000313" key="4">
    <source>
        <dbReference type="Proteomes" id="UP000001441"/>
    </source>
</evidence>
<dbReference type="KEGG" id="alv:Alvin_2782"/>
<evidence type="ECO:0000259" key="2">
    <source>
        <dbReference type="PROSITE" id="PS50943"/>
    </source>
</evidence>
<dbReference type="Gene3D" id="1.10.260.40">
    <property type="entry name" value="lambda repressor-like DNA-binding domains"/>
    <property type="match status" value="1"/>
</dbReference>
<dbReference type="eggNOG" id="COG1396">
    <property type="taxonomic scope" value="Bacteria"/>
</dbReference>
<reference evidence="3 4" key="1">
    <citation type="journal article" date="2011" name="Stand. Genomic Sci.">
        <title>Complete genome sequence of Allochromatium vinosum DSM 180(T).</title>
        <authorList>
            <person name="Weissgerber T."/>
            <person name="Zigann R."/>
            <person name="Bruce D."/>
            <person name="Chang Y.J."/>
            <person name="Detter J.C."/>
            <person name="Han C."/>
            <person name="Hauser L."/>
            <person name="Jeffries C.D."/>
            <person name="Land M."/>
            <person name="Munk A.C."/>
            <person name="Tapia R."/>
            <person name="Dahl C."/>
        </authorList>
    </citation>
    <scope>NUCLEOTIDE SEQUENCE [LARGE SCALE GENOMIC DNA]</scope>
    <source>
        <strain evidence="4">ATCC 17899 / DSM 180 / NBRC 103801 / NCIMB 10441 / D</strain>
    </source>
</reference>
<feature type="domain" description="HTH cro/C1-type" evidence="2">
    <location>
        <begin position="6"/>
        <end position="60"/>
    </location>
</feature>
<protein>
    <submittedName>
        <fullName evidence="3">Transcriptional regulator, XRE family</fullName>
    </submittedName>
</protein>
<dbReference type="PROSITE" id="PS50943">
    <property type="entry name" value="HTH_CROC1"/>
    <property type="match status" value="1"/>
</dbReference>
<evidence type="ECO:0000313" key="3">
    <source>
        <dbReference type="EMBL" id="ADC63691.1"/>
    </source>
</evidence>
<evidence type="ECO:0000256" key="1">
    <source>
        <dbReference type="ARBA" id="ARBA00023125"/>
    </source>
</evidence>
<dbReference type="RefSeq" id="WP_012971959.1">
    <property type="nucleotide sequence ID" value="NC_013851.1"/>
</dbReference>
<dbReference type="SUPFAM" id="SSF47413">
    <property type="entry name" value="lambda repressor-like DNA-binding domains"/>
    <property type="match status" value="1"/>
</dbReference>
<name>D3RQK7_ALLVD</name>
<dbReference type="PANTHER" id="PTHR46558">
    <property type="entry name" value="TRACRIPTIONAL REGULATORY PROTEIN-RELATED-RELATED"/>
    <property type="match status" value="1"/>
</dbReference>
<dbReference type="STRING" id="572477.Alvin_2782"/>
<dbReference type="AlphaFoldDB" id="D3RQK7"/>
<dbReference type="CDD" id="cd00093">
    <property type="entry name" value="HTH_XRE"/>
    <property type="match status" value="1"/>
</dbReference>
<dbReference type="InterPro" id="IPR001387">
    <property type="entry name" value="Cro/C1-type_HTH"/>
</dbReference>
<organism evidence="3 4">
    <name type="scientific">Allochromatium vinosum (strain ATCC 17899 / DSM 180 / NBRC 103801 / NCIMB 10441 / D)</name>
    <name type="common">Chromatium vinosum</name>
    <dbReference type="NCBI Taxonomy" id="572477"/>
    <lineage>
        <taxon>Bacteria</taxon>
        <taxon>Pseudomonadati</taxon>
        <taxon>Pseudomonadota</taxon>
        <taxon>Gammaproteobacteria</taxon>
        <taxon>Chromatiales</taxon>
        <taxon>Chromatiaceae</taxon>
        <taxon>Allochromatium</taxon>
    </lineage>
</organism>
<dbReference type="EMBL" id="CP001896">
    <property type="protein sequence ID" value="ADC63691.1"/>
    <property type="molecule type" value="Genomic_DNA"/>
</dbReference>